<keyword evidence="1" id="KW-0732">Signal</keyword>
<evidence type="ECO:0000256" key="1">
    <source>
        <dbReference type="SAM" id="SignalP"/>
    </source>
</evidence>
<dbReference type="InterPro" id="IPR036709">
    <property type="entry name" value="Autotransporte_beta_dom_sf"/>
</dbReference>
<reference evidence="2 3" key="1">
    <citation type="submission" date="2024-05" db="EMBL/GenBank/DDBJ databases">
        <authorList>
            <person name="Duchaud E."/>
        </authorList>
    </citation>
    <scope>NUCLEOTIDE SEQUENCE [LARGE SCALE GENOMIC DNA]</scope>
    <source>
        <strain evidence="2">Ena-SAMPLE-TAB-13-05-2024-13:56:06:370-140305</strain>
    </source>
</reference>
<evidence type="ECO:0000313" key="3">
    <source>
        <dbReference type="Proteomes" id="UP001497602"/>
    </source>
</evidence>
<dbReference type="Proteomes" id="UP001497602">
    <property type="component" value="Unassembled WGS sequence"/>
</dbReference>
<comment type="caution">
    <text evidence="2">The sequence shown here is derived from an EMBL/GenBank/DDBJ whole genome shotgun (WGS) entry which is preliminary data.</text>
</comment>
<sequence length="160" mass="17017">MKKLFFIFAVAFGISTNAQDGQFSLGANFGLPLGDTSNVYSYALTAEANYLFNVSDDFKIGPSVAFINYSGKTEGNSGFGDVQFLPVAAAARFNLSEEFALGADVGYGIGLNTGNKGGFYYRPLLSYEFADNIAVQASYNGITNDGNNMSNVGLGIVFKL</sequence>
<dbReference type="RefSeq" id="WP_348737670.1">
    <property type="nucleotide sequence ID" value="NZ_CAXJRC010000011.1"/>
</dbReference>
<name>A0ABP1F884_9FLAO</name>
<protein>
    <submittedName>
        <fullName evidence="2">OMP_b-brl domain-containing protein</fullName>
    </submittedName>
</protein>
<dbReference type="Gene3D" id="2.40.128.130">
    <property type="entry name" value="Autotransporter beta-domain"/>
    <property type="match status" value="1"/>
</dbReference>
<proteinExistence type="predicted"/>
<keyword evidence="3" id="KW-1185">Reference proteome</keyword>
<feature type="signal peptide" evidence="1">
    <location>
        <begin position="1"/>
        <end position="18"/>
    </location>
</feature>
<accession>A0ABP1F884</accession>
<gene>
    <name evidence="2" type="ORF">T190115A13A_10009</name>
</gene>
<organism evidence="2 3">
    <name type="scientific">Tenacibaculum vairaonense</name>
    <dbReference type="NCBI Taxonomy" id="3137860"/>
    <lineage>
        <taxon>Bacteria</taxon>
        <taxon>Pseudomonadati</taxon>
        <taxon>Bacteroidota</taxon>
        <taxon>Flavobacteriia</taxon>
        <taxon>Flavobacteriales</taxon>
        <taxon>Flavobacteriaceae</taxon>
        <taxon>Tenacibaculum</taxon>
    </lineage>
</organism>
<feature type="chain" id="PRO_5047206372" evidence="1">
    <location>
        <begin position="19"/>
        <end position="160"/>
    </location>
</feature>
<dbReference type="EMBL" id="CAXJRC010000011">
    <property type="protein sequence ID" value="CAL2105853.1"/>
    <property type="molecule type" value="Genomic_DNA"/>
</dbReference>
<evidence type="ECO:0000313" key="2">
    <source>
        <dbReference type="EMBL" id="CAL2105853.1"/>
    </source>
</evidence>